<dbReference type="AlphaFoldDB" id="M5PNX3"/>
<evidence type="ECO:0000313" key="5">
    <source>
        <dbReference type="Proteomes" id="UP000011922"/>
    </source>
</evidence>
<sequence>MTMTRKVRRVLMTADAVGGVWDYCLDLVRGLAKLGVRVTLAVMGDLSAERRAEAESIVGLELHHGDFKLEWMDGGTADVGRAGEWLLDLESVVRPELIHLNNYAHGCLPWKAPCLVVTHSCVLSWWLAVKGRMAPKQWLGYAELVKRGLLGADAVAAPTRHMLRTIHSLYGRSAPAIVIRNGCDPALFSPGRKQPLVLGAGRVWDEAKNVTSLDKAASNLAWPVKIAGEWRHPCGTSCKPANAEYLGFLPRAALAGHMAEASIYCLPARYEPFGLTVLEAAMSGCALVLGDIGSLRELWNGAALFVDPDDPRELRNALTLLMIRKGLRTRLAREARSRALAMSVERMALRYAAVYNLMVGDGLGVIDLEHASSNEIGPDDQGPDDSGQGPLALAQGA</sequence>
<dbReference type="RefSeq" id="WP_005989866.1">
    <property type="nucleotide sequence ID" value="NZ_AOSV01000045.1"/>
</dbReference>
<accession>M5PNX3</accession>
<dbReference type="Pfam" id="PF00534">
    <property type="entry name" value="Glycos_transf_1"/>
    <property type="match status" value="1"/>
</dbReference>
<name>M5PNX3_DESAF</name>
<dbReference type="GO" id="GO:0016757">
    <property type="term" value="F:glycosyltransferase activity"/>
    <property type="evidence" value="ECO:0007669"/>
    <property type="project" value="InterPro"/>
</dbReference>
<evidence type="ECO:0000256" key="1">
    <source>
        <dbReference type="SAM" id="MobiDB-lite"/>
    </source>
</evidence>
<dbReference type="PATRIC" id="fig|1262666.3.peg.3689"/>
<protein>
    <submittedName>
        <fullName evidence="4">Glycosyltransferase</fullName>
    </submittedName>
</protein>
<proteinExistence type="predicted"/>
<keyword evidence="4" id="KW-0808">Transferase</keyword>
<dbReference type="EMBL" id="AOSV01000045">
    <property type="protein sequence ID" value="EMG35619.1"/>
    <property type="molecule type" value="Genomic_DNA"/>
</dbReference>
<reference evidence="4 5" key="1">
    <citation type="journal article" date="2013" name="Genome Announc.">
        <title>Draft Genome Sequence for Desulfovibrio africanus Strain PCS.</title>
        <authorList>
            <person name="Brown S.D."/>
            <person name="Utturkar S.M."/>
            <person name="Arkin A.P."/>
            <person name="Deutschbauer A.M."/>
            <person name="Elias D.A."/>
            <person name="Hazen T.C."/>
            <person name="Chakraborty R."/>
        </authorList>
    </citation>
    <scope>NUCLEOTIDE SEQUENCE [LARGE SCALE GENOMIC DNA]</scope>
    <source>
        <strain evidence="4 5">PCS</strain>
    </source>
</reference>
<feature type="region of interest" description="Disordered" evidence="1">
    <location>
        <begin position="372"/>
        <end position="397"/>
    </location>
</feature>
<dbReference type="Proteomes" id="UP000011922">
    <property type="component" value="Unassembled WGS sequence"/>
</dbReference>
<dbReference type="CDD" id="cd03801">
    <property type="entry name" value="GT4_PimA-like"/>
    <property type="match status" value="1"/>
</dbReference>
<dbReference type="SUPFAM" id="SSF53756">
    <property type="entry name" value="UDP-Glycosyltransferase/glycogen phosphorylase"/>
    <property type="match status" value="1"/>
</dbReference>
<dbReference type="InterPro" id="IPR050194">
    <property type="entry name" value="Glycosyltransferase_grp1"/>
</dbReference>
<dbReference type="OrthoDB" id="9767517at2"/>
<dbReference type="Pfam" id="PF13439">
    <property type="entry name" value="Glyco_transf_4"/>
    <property type="match status" value="1"/>
</dbReference>
<comment type="caution">
    <text evidence="4">The sequence shown here is derived from an EMBL/GenBank/DDBJ whole genome shotgun (WGS) entry which is preliminary data.</text>
</comment>
<evidence type="ECO:0000259" key="2">
    <source>
        <dbReference type="Pfam" id="PF00534"/>
    </source>
</evidence>
<dbReference type="Gene3D" id="3.40.50.2000">
    <property type="entry name" value="Glycogen Phosphorylase B"/>
    <property type="match status" value="2"/>
</dbReference>
<dbReference type="InterPro" id="IPR001296">
    <property type="entry name" value="Glyco_trans_1"/>
</dbReference>
<dbReference type="PANTHER" id="PTHR45947:SF3">
    <property type="entry name" value="SULFOQUINOVOSYL TRANSFERASE SQD2"/>
    <property type="match status" value="1"/>
</dbReference>
<dbReference type="InterPro" id="IPR028098">
    <property type="entry name" value="Glyco_trans_4-like_N"/>
</dbReference>
<dbReference type="PANTHER" id="PTHR45947">
    <property type="entry name" value="SULFOQUINOVOSYL TRANSFERASE SQD2"/>
    <property type="match status" value="1"/>
</dbReference>
<evidence type="ECO:0000259" key="3">
    <source>
        <dbReference type="Pfam" id="PF13439"/>
    </source>
</evidence>
<organism evidence="4 5">
    <name type="scientific">Desulfocurvibacter africanus PCS</name>
    <dbReference type="NCBI Taxonomy" id="1262666"/>
    <lineage>
        <taxon>Bacteria</taxon>
        <taxon>Pseudomonadati</taxon>
        <taxon>Thermodesulfobacteriota</taxon>
        <taxon>Desulfovibrionia</taxon>
        <taxon>Desulfovibrionales</taxon>
        <taxon>Desulfovibrionaceae</taxon>
        <taxon>Desulfocurvibacter</taxon>
    </lineage>
</organism>
<evidence type="ECO:0000313" key="4">
    <source>
        <dbReference type="EMBL" id="EMG35619.1"/>
    </source>
</evidence>
<feature type="domain" description="Glycosyl transferase family 1" evidence="2">
    <location>
        <begin position="208"/>
        <end position="337"/>
    </location>
</feature>
<feature type="domain" description="Glycosyltransferase subfamily 4-like N-terminal" evidence="3">
    <location>
        <begin position="17"/>
        <end position="186"/>
    </location>
</feature>
<gene>
    <name evidence="4" type="ORF">PCS_03630</name>
</gene>